<name>A0A1R3L3P8_9ROSI</name>
<evidence type="ECO:0000313" key="2">
    <source>
        <dbReference type="Proteomes" id="UP000187203"/>
    </source>
</evidence>
<evidence type="ECO:0000313" key="1">
    <source>
        <dbReference type="EMBL" id="OMP13951.1"/>
    </source>
</evidence>
<accession>A0A1R3L3P8</accession>
<dbReference type="EMBL" id="AWUE01002720">
    <property type="protein sequence ID" value="OMP13951.1"/>
    <property type="molecule type" value="Genomic_DNA"/>
</dbReference>
<protein>
    <submittedName>
        <fullName evidence="1">Uncharacterized protein</fullName>
    </submittedName>
</protein>
<dbReference type="AlphaFoldDB" id="A0A1R3L3P8"/>
<feature type="non-terminal residue" evidence="1">
    <location>
        <position position="340"/>
    </location>
</feature>
<organism evidence="1 2">
    <name type="scientific">Corchorus olitorius</name>
    <dbReference type="NCBI Taxonomy" id="93759"/>
    <lineage>
        <taxon>Eukaryota</taxon>
        <taxon>Viridiplantae</taxon>
        <taxon>Streptophyta</taxon>
        <taxon>Embryophyta</taxon>
        <taxon>Tracheophyta</taxon>
        <taxon>Spermatophyta</taxon>
        <taxon>Magnoliopsida</taxon>
        <taxon>eudicotyledons</taxon>
        <taxon>Gunneridae</taxon>
        <taxon>Pentapetalae</taxon>
        <taxon>rosids</taxon>
        <taxon>malvids</taxon>
        <taxon>Malvales</taxon>
        <taxon>Malvaceae</taxon>
        <taxon>Grewioideae</taxon>
        <taxon>Apeibeae</taxon>
        <taxon>Corchorus</taxon>
    </lineage>
</organism>
<dbReference type="Proteomes" id="UP000187203">
    <property type="component" value="Unassembled WGS sequence"/>
</dbReference>
<keyword evidence="2" id="KW-1185">Reference proteome</keyword>
<sequence length="340" mass="36818">VDGAEVAGVWRVTIAARDARREIVVGERKVVARDDQFLLAIRPAERALQPVQRHAGVGKRAGQQQRGVVGLDAQRPLVVGEDGVAGEVLNARHGWLGMLARRHRRQRARAERHLAHRGAASEVHGRGCIGPPAGDIALPVDVQIVDAAGRLFCAQGFQHAAGQRQRGGDVAQVGQIQCRGLDLQAAQGVARVHSPPHGDIAQAARRARRVGRRLDAGACQRGDRRRLGGQVQRLPEQRVDAQGVLAARIALMGRQRLEAAQLQRVKILADLQIELLPCQACLTAREYAVRKLHRTIGRERAAFGRGQHGHVALHGRQLQRIDLPGRLAMPVVPVAGAGEQ</sequence>
<proteinExistence type="predicted"/>
<comment type="caution">
    <text evidence="1">The sequence shown here is derived from an EMBL/GenBank/DDBJ whole genome shotgun (WGS) entry which is preliminary data.</text>
</comment>
<feature type="non-terminal residue" evidence="1">
    <location>
        <position position="1"/>
    </location>
</feature>
<gene>
    <name evidence="1" type="ORF">COLO4_00565</name>
</gene>
<reference evidence="2" key="1">
    <citation type="submission" date="2013-09" db="EMBL/GenBank/DDBJ databases">
        <title>Corchorus olitorius genome sequencing.</title>
        <authorList>
            <person name="Alam M."/>
            <person name="Haque M.S."/>
            <person name="Islam M.S."/>
            <person name="Emdad E.M."/>
            <person name="Islam M.M."/>
            <person name="Ahmed B."/>
            <person name="Halim A."/>
            <person name="Hossen Q.M.M."/>
            <person name="Hossain M.Z."/>
            <person name="Ahmed R."/>
            <person name="Khan M.M."/>
            <person name="Islam R."/>
            <person name="Rashid M.M."/>
            <person name="Khan S.A."/>
            <person name="Rahman M.S."/>
            <person name="Alam M."/>
            <person name="Yahiya A.S."/>
            <person name="Khan M.S."/>
            <person name="Azam M.S."/>
            <person name="Haque T."/>
            <person name="Lashkar M.Z.H."/>
            <person name="Akhand A.I."/>
            <person name="Morshed G."/>
            <person name="Roy S."/>
            <person name="Uddin K.S."/>
            <person name="Rabeya T."/>
            <person name="Hossain A.S."/>
            <person name="Chowdhury A."/>
            <person name="Snigdha A.R."/>
            <person name="Mortoza M.S."/>
            <person name="Matin S.A."/>
            <person name="Hoque S.M.E."/>
            <person name="Islam M.K."/>
            <person name="Roy D.K."/>
            <person name="Haider R."/>
            <person name="Moosa M.M."/>
            <person name="Elias S.M."/>
            <person name="Hasan A.M."/>
            <person name="Jahan S."/>
            <person name="Shafiuddin M."/>
            <person name="Mahmood N."/>
            <person name="Shommy N.S."/>
        </authorList>
    </citation>
    <scope>NUCLEOTIDE SEQUENCE [LARGE SCALE GENOMIC DNA]</scope>
    <source>
        <strain evidence="2">cv. O-4</strain>
    </source>
</reference>